<gene>
    <name evidence="2" type="ORF">MPLDJ20_40173</name>
</gene>
<evidence type="ECO:0000313" key="3">
    <source>
        <dbReference type="Proteomes" id="UP000046373"/>
    </source>
</evidence>
<feature type="domain" description="Four-carbon acid sugar kinase N-terminal" evidence="1">
    <location>
        <begin position="15"/>
        <end position="131"/>
    </location>
</feature>
<dbReference type="Gene3D" id="3.40.50.10840">
    <property type="entry name" value="Putative sugar-binding, N-terminal domain"/>
    <property type="match status" value="1"/>
</dbReference>
<dbReference type="Gene3D" id="3.40.980.20">
    <property type="entry name" value="Four-carbon acid sugar kinase, nucleotide binding domain"/>
    <property type="match status" value="1"/>
</dbReference>
<sequence>MKLGPTGRGVGKDVLIVADDITGALDTAGYFATPENPIQVWFDPPPAISGGNAIDLDTRDLDEAAASGRVADIFAGRERGVLSFKKIDSVMRGHPIAEAAAAFRAGRFSRALLAPAFPAMGRVTVDGRQLVLSPDRKAQQVGPALVDALSRQGIPAAMLGKGAAPGGFVVADASSDAELADAVAAFGTGDDDLYIGTGGLASVLAGRTPPGLRPPALDLAICGTNHPATLSQISAAPRLRTLVMDGGSAMQIEPPVVLVAPSNVVSVPEARAMIERSLERLVAATPRPRAVLVTGGWTLRLLVRICAASHLLCEGLHEPGVAMSRMVAGAWDGTAIISKSGGFGGDTILARLFFPEQEATIHQNNWGRGQE</sequence>
<reference evidence="2 3" key="1">
    <citation type="submission" date="2014-08" db="EMBL/GenBank/DDBJ databases">
        <authorList>
            <person name="Moulin Lionel"/>
        </authorList>
    </citation>
    <scope>NUCLEOTIDE SEQUENCE [LARGE SCALE GENOMIC DNA]</scope>
</reference>
<dbReference type="GeneID" id="31892313"/>
<evidence type="ECO:0000259" key="1">
    <source>
        <dbReference type="Pfam" id="PF07005"/>
    </source>
</evidence>
<dbReference type="InterPro" id="IPR042213">
    <property type="entry name" value="NBD_C_sf"/>
</dbReference>
<evidence type="ECO:0000313" key="2">
    <source>
        <dbReference type="EMBL" id="CDX42078.1"/>
    </source>
</evidence>
<dbReference type="InterPro" id="IPR037051">
    <property type="entry name" value="4-carb_acid_sugar_kinase_N_sf"/>
</dbReference>
<dbReference type="AlphaFoldDB" id="A0A090FK39"/>
<dbReference type="Proteomes" id="UP000046373">
    <property type="component" value="Unassembled WGS sequence"/>
</dbReference>
<dbReference type="InterPro" id="IPR010737">
    <property type="entry name" value="4-carb_acid_sugar_kinase_N"/>
</dbReference>
<protein>
    <recommendedName>
        <fullName evidence="1">Four-carbon acid sugar kinase N-terminal domain-containing protein</fullName>
    </recommendedName>
</protein>
<dbReference type="Pfam" id="PF07005">
    <property type="entry name" value="SBD_N"/>
    <property type="match status" value="1"/>
</dbReference>
<name>A0A090FK39_MESPL</name>
<dbReference type="EMBL" id="CCNB01000034">
    <property type="protein sequence ID" value="CDX42078.1"/>
    <property type="molecule type" value="Genomic_DNA"/>
</dbReference>
<accession>A0A090FK39</accession>
<dbReference type="SUPFAM" id="SSF142764">
    <property type="entry name" value="YgbK-like"/>
    <property type="match status" value="1"/>
</dbReference>
<proteinExistence type="predicted"/>
<organism evidence="2 3">
    <name type="scientific">Mesorhizobium plurifarium</name>
    <dbReference type="NCBI Taxonomy" id="69974"/>
    <lineage>
        <taxon>Bacteria</taxon>
        <taxon>Pseudomonadati</taxon>
        <taxon>Pseudomonadota</taxon>
        <taxon>Alphaproteobacteria</taxon>
        <taxon>Hyphomicrobiales</taxon>
        <taxon>Phyllobacteriaceae</taxon>
        <taxon>Mesorhizobium</taxon>
    </lineage>
</organism>